<keyword evidence="3" id="KW-1185">Reference proteome</keyword>
<protein>
    <recommendedName>
        <fullName evidence="1">Thioesterase TesA-like domain-containing protein</fullName>
    </recommendedName>
</protein>
<dbReference type="SUPFAM" id="SSF53474">
    <property type="entry name" value="alpha/beta-Hydrolases"/>
    <property type="match status" value="1"/>
</dbReference>
<dbReference type="InterPro" id="IPR020802">
    <property type="entry name" value="TesA-like"/>
</dbReference>
<dbReference type="InterPro" id="IPR001031">
    <property type="entry name" value="Thioesterase"/>
</dbReference>
<sequence length="267" mass="29214">MLLPIRAPGTQSPLFCIHPAIGLSWCYGGLAQHLDSHRPVYGLQSPALTETLDESTSIEDLAARYAREIRTVQPDGLYHLLGWSLGGLIAHAVAIEMQRTGQEVALLAMMDSYVLTDHAMAAADPTPAELLGEFGIELPATDGDFDELTAEEVAELLRAVSSPFGYLTPRQLERIYEDYLHATERAQGYRPAIYHGDLLFFSARVEKFDPKRTASAWRPFVSGTITDYPVEFAHADMTTAGALASIGPVLDDRLRNAPSAAMELILT</sequence>
<dbReference type="InterPro" id="IPR029058">
    <property type="entry name" value="AB_hydrolase_fold"/>
</dbReference>
<evidence type="ECO:0000313" key="3">
    <source>
        <dbReference type="Proteomes" id="UP000662986"/>
    </source>
</evidence>
<name>A0A974W7K0_9NOCA</name>
<organism evidence="2 3">
    <name type="scientific">Rhodococcus pseudokoreensis</name>
    <dbReference type="NCBI Taxonomy" id="2811421"/>
    <lineage>
        <taxon>Bacteria</taxon>
        <taxon>Bacillati</taxon>
        <taxon>Actinomycetota</taxon>
        <taxon>Actinomycetes</taxon>
        <taxon>Mycobacteriales</taxon>
        <taxon>Nocardiaceae</taxon>
        <taxon>Rhodococcus</taxon>
    </lineage>
</organism>
<gene>
    <name evidence="2" type="ORF">JWS13_30955</name>
</gene>
<evidence type="ECO:0000313" key="2">
    <source>
        <dbReference type="EMBL" id="QSE92714.1"/>
    </source>
</evidence>
<dbReference type="Proteomes" id="UP000662986">
    <property type="component" value="Chromosome"/>
</dbReference>
<dbReference type="Gene3D" id="3.40.50.1820">
    <property type="entry name" value="alpha/beta hydrolase"/>
    <property type="match status" value="1"/>
</dbReference>
<dbReference type="EMBL" id="CP070619">
    <property type="protein sequence ID" value="QSE92714.1"/>
    <property type="molecule type" value="Genomic_DNA"/>
</dbReference>
<evidence type="ECO:0000259" key="1">
    <source>
        <dbReference type="SMART" id="SM00824"/>
    </source>
</evidence>
<feature type="domain" description="Thioesterase TesA-like" evidence="1">
    <location>
        <begin position="15"/>
        <end position="180"/>
    </location>
</feature>
<dbReference type="Pfam" id="PF00975">
    <property type="entry name" value="Thioesterase"/>
    <property type="match status" value="1"/>
</dbReference>
<proteinExistence type="predicted"/>
<accession>A0A974W7K0</accession>
<reference evidence="2 3" key="1">
    <citation type="journal article" date="2021" name="Microbiol. Resour. Announc.">
        <title>Complete Genome Sequences of Two Rhodococcus sp. Strains with Large and Linear Chromosomes, Isolated from Apple Rhizosphere.</title>
        <authorList>
            <person name="Benning S."/>
            <person name="Brugnone N."/>
            <person name="Siani R."/>
            <person name="Kublik S."/>
            <person name="Schloter M."/>
            <person name="Rad V."/>
        </authorList>
    </citation>
    <scope>NUCLEOTIDE SEQUENCE [LARGE SCALE GENOMIC DNA]</scope>
    <source>
        <strain evidence="2 3">R79</strain>
    </source>
</reference>
<dbReference type="RefSeq" id="WP_206009166.1">
    <property type="nucleotide sequence ID" value="NZ_CP070619.1"/>
</dbReference>
<reference evidence="2 3" key="2">
    <citation type="journal article" date="2022" name="Arch. Microbiol.">
        <title>Rhodococcus pseudokoreensis sp. nov. isolated from the rhizosphere of young M26 apple rootstocks.</title>
        <authorList>
            <person name="Kampfer P."/>
            <person name="Glaeser S.P."/>
            <person name="Blom J."/>
            <person name="Wolf J."/>
            <person name="Benning S."/>
            <person name="Schloter M."/>
            <person name="Neumann-Schaal M."/>
        </authorList>
    </citation>
    <scope>NUCLEOTIDE SEQUENCE [LARGE SCALE GENOMIC DNA]</scope>
    <source>
        <strain evidence="2 3">R79</strain>
    </source>
</reference>
<dbReference type="SMART" id="SM00824">
    <property type="entry name" value="PKS_TE"/>
    <property type="match status" value="1"/>
</dbReference>